<evidence type="ECO:0000313" key="13">
    <source>
        <dbReference type="EMBL" id="RCK78614.1"/>
    </source>
</evidence>
<evidence type="ECO:0000313" key="14">
    <source>
        <dbReference type="Proteomes" id="UP000252355"/>
    </source>
</evidence>
<dbReference type="Gene3D" id="3.40.50.300">
    <property type="entry name" value="P-loop containing nucleotide triphosphate hydrolases"/>
    <property type="match status" value="2"/>
</dbReference>
<comment type="similarity">
    <text evidence="1">Belongs to the helicase family. UvrD subfamily.</text>
</comment>
<feature type="binding site" evidence="10">
    <location>
        <begin position="45"/>
        <end position="52"/>
    </location>
    <ligand>
        <name>ATP</name>
        <dbReference type="ChEBI" id="CHEBI:30616"/>
    </ligand>
</feature>
<dbReference type="GO" id="GO:0000725">
    <property type="term" value="P:recombinational repair"/>
    <property type="evidence" value="ECO:0007669"/>
    <property type="project" value="TreeGrafter"/>
</dbReference>
<dbReference type="SUPFAM" id="SSF52540">
    <property type="entry name" value="P-loop containing nucleoside triphosphate hydrolases"/>
    <property type="match status" value="1"/>
</dbReference>
<name>A0A367ZKF7_9BACT</name>
<evidence type="ECO:0000256" key="1">
    <source>
        <dbReference type="ARBA" id="ARBA00009922"/>
    </source>
</evidence>
<evidence type="ECO:0000256" key="10">
    <source>
        <dbReference type="PROSITE-ProRule" id="PRU00560"/>
    </source>
</evidence>
<comment type="catalytic activity">
    <reaction evidence="7">
        <text>Couples ATP hydrolysis with the unwinding of duplex DNA by translocating in the 3'-5' direction.</text>
        <dbReference type="EC" id="5.6.2.4"/>
    </reaction>
</comment>
<evidence type="ECO:0000256" key="2">
    <source>
        <dbReference type="ARBA" id="ARBA00022741"/>
    </source>
</evidence>
<dbReference type="InterPro" id="IPR014017">
    <property type="entry name" value="DNA_helicase_UvrD-like_C"/>
</dbReference>
<dbReference type="InterPro" id="IPR027417">
    <property type="entry name" value="P-loop_NTPase"/>
</dbReference>
<evidence type="ECO:0000259" key="11">
    <source>
        <dbReference type="PROSITE" id="PS51198"/>
    </source>
</evidence>
<evidence type="ECO:0000256" key="9">
    <source>
        <dbReference type="ARBA" id="ARBA00048988"/>
    </source>
</evidence>
<comment type="catalytic activity">
    <reaction evidence="9">
        <text>ATP + H2O = ADP + phosphate + H(+)</text>
        <dbReference type="Rhea" id="RHEA:13065"/>
        <dbReference type="ChEBI" id="CHEBI:15377"/>
        <dbReference type="ChEBI" id="CHEBI:15378"/>
        <dbReference type="ChEBI" id="CHEBI:30616"/>
        <dbReference type="ChEBI" id="CHEBI:43474"/>
        <dbReference type="ChEBI" id="CHEBI:456216"/>
        <dbReference type="EC" id="5.6.2.4"/>
    </reaction>
</comment>
<accession>A0A367ZKF7</accession>
<dbReference type="PROSITE" id="PS51217">
    <property type="entry name" value="UVRD_HELICASE_CTER"/>
    <property type="match status" value="1"/>
</dbReference>
<keyword evidence="4 10" id="KW-0347">Helicase</keyword>
<evidence type="ECO:0000256" key="6">
    <source>
        <dbReference type="ARBA" id="ARBA00023235"/>
    </source>
</evidence>
<dbReference type="Proteomes" id="UP000252355">
    <property type="component" value="Unassembled WGS sequence"/>
</dbReference>
<feature type="domain" description="UvrD-like helicase C-terminal" evidence="12">
    <location>
        <begin position="309"/>
        <end position="574"/>
    </location>
</feature>
<dbReference type="PANTHER" id="PTHR11070:SF3">
    <property type="entry name" value="DNA 3'-5' HELICASE"/>
    <property type="match status" value="1"/>
</dbReference>
<dbReference type="InterPro" id="IPR013986">
    <property type="entry name" value="DExx_box_DNA_helicase_dom_sf"/>
</dbReference>
<dbReference type="Gene3D" id="1.10.486.10">
    <property type="entry name" value="PCRA, domain 4"/>
    <property type="match status" value="1"/>
</dbReference>
<protein>
    <recommendedName>
        <fullName evidence="8">DNA 3'-5' helicase</fullName>
        <ecNumber evidence="8">5.6.2.4</ecNumber>
    </recommendedName>
</protein>
<dbReference type="GO" id="GO:0043138">
    <property type="term" value="F:3'-5' DNA helicase activity"/>
    <property type="evidence" value="ECO:0007669"/>
    <property type="project" value="UniProtKB-EC"/>
</dbReference>
<dbReference type="EMBL" id="QOQW01000021">
    <property type="protein sequence ID" value="RCK78614.1"/>
    <property type="molecule type" value="Genomic_DNA"/>
</dbReference>
<comment type="caution">
    <text evidence="13">The sequence shown here is derived from an EMBL/GenBank/DDBJ whole genome shotgun (WGS) entry which is preliminary data.</text>
</comment>
<evidence type="ECO:0000256" key="8">
    <source>
        <dbReference type="ARBA" id="ARBA00034808"/>
    </source>
</evidence>
<feature type="domain" description="UvrD-like helicase ATP-binding" evidence="11">
    <location>
        <begin position="24"/>
        <end position="308"/>
    </location>
</feature>
<evidence type="ECO:0000259" key="12">
    <source>
        <dbReference type="PROSITE" id="PS51217"/>
    </source>
</evidence>
<evidence type="ECO:0000256" key="3">
    <source>
        <dbReference type="ARBA" id="ARBA00022801"/>
    </source>
</evidence>
<dbReference type="GO" id="GO:0016887">
    <property type="term" value="F:ATP hydrolysis activity"/>
    <property type="evidence" value="ECO:0007669"/>
    <property type="project" value="RHEA"/>
</dbReference>
<evidence type="ECO:0000256" key="5">
    <source>
        <dbReference type="ARBA" id="ARBA00022840"/>
    </source>
</evidence>
<dbReference type="PROSITE" id="PS51198">
    <property type="entry name" value="UVRD_HELICASE_ATP_BIND"/>
    <property type="match status" value="1"/>
</dbReference>
<dbReference type="InterPro" id="IPR000212">
    <property type="entry name" value="DNA_helicase_UvrD/REP"/>
</dbReference>
<dbReference type="Pfam" id="PF13361">
    <property type="entry name" value="UvrD_C"/>
    <property type="match status" value="2"/>
</dbReference>
<keyword evidence="3 10" id="KW-0378">Hydrolase</keyword>
<keyword evidence="6" id="KW-0413">Isomerase</keyword>
<dbReference type="Gene3D" id="1.10.10.160">
    <property type="match status" value="1"/>
</dbReference>
<dbReference type="CDD" id="cd17932">
    <property type="entry name" value="DEXQc_UvrD"/>
    <property type="match status" value="1"/>
</dbReference>
<evidence type="ECO:0000256" key="7">
    <source>
        <dbReference type="ARBA" id="ARBA00034617"/>
    </source>
</evidence>
<reference evidence="13 14" key="1">
    <citation type="submission" date="2018-05" db="EMBL/GenBank/DDBJ databases">
        <title>A metagenomic window into the 2 km-deep terrestrial subsurface aquifer revealed taxonomically and functionally diverse microbial community comprising novel uncultured bacterial lineages.</title>
        <authorList>
            <person name="Kadnikov V.V."/>
            <person name="Mardanov A.V."/>
            <person name="Beletsky A.V."/>
            <person name="Banks D."/>
            <person name="Pimenov N.V."/>
            <person name="Frank Y.A."/>
            <person name="Karnachuk O.V."/>
            <person name="Ravin N.V."/>
        </authorList>
    </citation>
    <scope>NUCLEOTIDE SEQUENCE [LARGE SCALE GENOMIC DNA]</scope>
    <source>
        <strain evidence="13">BY5</strain>
    </source>
</reference>
<evidence type="ECO:0000256" key="4">
    <source>
        <dbReference type="ARBA" id="ARBA00022806"/>
    </source>
</evidence>
<dbReference type="GO" id="GO:0005829">
    <property type="term" value="C:cytosol"/>
    <property type="evidence" value="ECO:0007669"/>
    <property type="project" value="TreeGrafter"/>
</dbReference>
<dbReference type="GO" id="GO:0005524">
    <property type="term" value="F:ATP binding"/>
    <property type="evidence" value="ECO:0007669"/>
    <property type="project" value="UniProtKB-UniRule"/>
</dbReference>
<sequence length="662" mass="74508">MTRSYLLDPAVGGPLPHPAIDYEGELNPAQREAVLTLEGPLLCIAGAGSGKTKTLVFRVARLVETGVPPEQILLLTFTRKAALNMLERAATLVGGSTHRAAGGTYHAFAHLMLRQYGSAIGLRPDFSIIDDGDAADILNHLRLELGAHTKGTRFPQKKTLQEMLSKSVNRGLPLPELIELEYGHFREHLDDIQILAGKFQEFKLAHGLLDYDDLLIDLRVLLEDHPAIRQALARRFRYVMADEYQDTNPIQARITVLLGQEHGNVMVVGDDAQSIYSFRGATVRNILEFPQQFPAARLIRLEQNYRSTGAILAATNHLMTHAREGFPKQLFSTRPAGEKPALLVCGDEAEQSLFVAQRILELREEGIPLSRIAVLFRSGYHSFHLELELRKRNIPFTKWGGFKFLEASHIKDLLAHLRVIQNPADRIAWQRILLLVEGIGTKSLPALFAAIQAAADPFDLTAVKAPKRAREGLERLSAALQEAWRRREGPPQRVIEAITDYYLPILKAVYFDDHPKRVRDLDQVALLSERFDDLTGFLSELALEPPGDSRDGQLAVSADDEERLVLSTIHSAKGLEWHSVFIIWTLEGRFPSFAALRDPEGLEEERRLMYVAMTRAQENLYLCYPVYAYDPASGTILAKPSRFLDEIGPDLLERWEIRRRER</sequence>
<keyword evidence="5 10" id="KW-0067">ATP-binding</keyword>
<dbReference type="AlphaFoldDB" id="A0A367ZKF7"/>
<gene>
    <name evidence="13" type="ORF">OZSIB_1336</name>
</gene>
<organism evidence="13 14">
    <name type="scientific">Candidatus Ozemobacter sibiricus</name>
    <dbReference type="NCBI Taxonomy" id="2268124"/>
    <lineage>
        <taxon>Bacteria</taxon>
        <taxon>Candidatus Ozemobacteria</taxon>
        <taxon>Candidatus Ozemobacterales</taxon>
        <taxon>Candidatus Ozemobacteraceae</taxon>
        <taxon>Candidatus Ozemobacter</taxon>
    </lineage>
</organism>
<keyword evidence="2 10" id="KW-0547">Nucleotide-binding</keyword>
<dbReference type="Pfam" id="PF00580">
    <property type="entry name" value="UvrD-helicase"/>
    <property type="match status" value="1"/>
</dbReference>
<dbReference type="GO" id="GO:0003677">
    <property type="term" value="F:DNA binding"/>
    <property type="evidence" value="ECO:0007669"/>
    <property type="project" value="InterPro"/>
</dbReference>
<dbReference type="InterPro" id="IPR014016">
    <property type="entry name" value="UvrD-like_ATP-bd"/>
</dbReference>
<proteinExistence type="inferred from homology"/>
<dbReference type="PANTHER" id="PTHR11070">
    <property type="entry name" value="UVRD / RECB / PCRA DNA HELICASE FAMILY MEMBER"/>
    <property type="match status" value="1"/>
</dbReference>
<dbReference type="EC" id="5.6.2.4" evidence="8"/>
<dbReference type="CDD" id="cd18807">
    <property type="entry name" value="SF1_C_UvrD"/>
    <property type="match status" value="1"/>
</dbReference>